<evidence type="ECO:0000313" key="1">
    <source>
        <dbReference type="EMBL" id="GCD47924.1"/>
    </source>
</evidence>
<dbReference type="Proteomes" id="UP000286746">
    <property type="component" value="Unassembled WGS sequence"/>
</dbReference>
<organism evidence="1 2">
    <name type="scientific">Streptomyces paromomycinus</name>
    <name type="common">Streptomyces rimosus subsp. paromomycinus</name>
    <dbReference type="NCBI Taxonomy" id="92743"/>
    <lineage>
        <taxon>Bacteria</taxon>
        <taxon>Bacillati</taxon>
        <taxon>Actinomycetota</taxon>
        <taxon>Actinomycetes</taxon>
        <taxon>Kitasatosporales</taxon>
        <taxon>Streptomycetaceae</taxon>
        <taxon>Streptomyces</taxon>
    </lineage>
</organism>
<dbReference type="EMBL" id="BHZD01000001">
    <property type="protein sequence ID" value="GCD47924.1"/>
    <property type="molecule type" value="Genomic_DNA"/>
</dbReference>
<keyword evidence="2" id="KW-1185">Reference proteome</keyword>
<proteinExistence type="predicted"/>
<evidence type="ECO:0000313" key="2">
    <source>
        <dbReference type="Proteomes" id="UP000286746"/>
    </source>
</evidence>
<comment type="caution">
    <text evidence="1">The sequence shown here is derived from an EMBL/GenBank/DDBJ whole genome shotgun (WGS) entry which is preliminary data.</text>
</comment>
<sequence length="77" mass="8512">MIIQLNDGFGADGNAMFTFRGAPRGSGARRWIQHVLPNRIEFATPPDTWAHYAGKLDVLGGVVKEFLHGPNLDNQHL</sequence>
<dbReference type="RefSeq" id="WP_125057935.1">
    <property type="nucleotide sequence ID" value="NZ_BHZD01000001.1"/>
</dbReference>
<accession>A0A401WF02</accession>
<reference evidence="1 2" key="1">
    <citation type="submission" date="2018-11" db="EMBL/GenBank/DDBJ databases">
        <title>Whole genome sequence of Streptomyces paromomycinus NBRC 15454(T).</title>
        <authorList>
            <person name="Komaki H."/>
            <person name="Tamura T."/>
        </authorList>
    </citation>
    <scope>NUCLEOTIDE SEQUENCE [LARGE SCALE GENOMIC DNA]</scope>
    <source>
        <strain evidence="1 2">NBRC 15454</strain>
    </source>
</reference>
<name>A0A401WF02_STREY</name>
<gene>
    <name evidence="1" type="ORF">GKJPGBOP_07719</name>
</gene>
<protein>
    <submittedName>
        <fullName evidence="1">Uncharacterized protein</fullName>
    </submittedName>
</protein>
<dbReference type="AlphaFoldDB" id="A0A401WF02"/>